<dbReference type="PANTHER" id="PTHR12161:SF44">
    <property type="entry name" value="REGULATOR OF VPS4 ACTIVITY IN THE MVB PATHWAY PROTEIN"/>
    <property type="match status" value="1"/>
</dbReference>
<dbReference type="Pfam" id="PF03398">
    <property type="entry name" value="Ist1"/>
    <property type="match status" value="1"/>
</dbReference>
<dbReference type="EMBL" id="AWUE01012881">
    <property type="protein sequence ID" value="OMP08129.1"/>
    <property type="molecule type" value="Genomic_DNA"/>
</dbReference>
<dbReference type="STRING" id="93759.A0A1R3KM54"/>
<dbReference type="AlphaFoldDB" id="A0A1R3KM54"/>
<proteinExistence type="inferred from homology"/>
<evidence type="ECO:0000256" key="1">
    <source>
        <dbReference type="ARBA" id="ARBA00005536"/>
    </source>
</evidence>
<dbReference type="PANTHER" id="PTHR12161">
    <property type="entry name" value="IST1 FAMILY MEMBER"/>
    <property type="match status" value="1"/>
</dbReference>
<dbReference type="OrthoDB" id="29853at2759"/>
<protein>
    <submittedName>
        <fullName evidence="2">Uncharacterized protein</fullName>
    </submittedName>
</protein>
<dbReference type="InterPro" id="IPR042277">
    <property type="entry name" value="IST1-like"/>
</dbReference>
<evidence type="ECO:0000313" key="3">
    <source>
        <dbReference type="Proteomes" id="UP000187203"/>
    </source>
</evidence>
<dbReference type="Proteomes" id="UP000187203">
    <property type="component" value="Unassembled WGS sequence"/>
</dbReference>
<name>A0A1R3KM54_9ROSI</name>
<comment type="caution">
    <text evidence="2">The sequence shown here is derived from an EMBL/GenBank/DDBJ whole genome shotgun (WGS) entry which is preliminary data.</text>
</comment>
<accession>A0A1R3KM54</accession>
<dbReference type="InterPro" id="IPR005061">
    <property type="entry name" value="Ist1"/>
</dbReference>
<gene>
    <name evidence="2" type="ORF">COLO4_06752</name>
</gene>
<comment type="similarity">
    <text evidence="1">Belongs to the IST1 family.</text>
</comment>
<organism evidence="2 3">
    <name type="scientific">Corchorus olitorius</name>
    <dbReference type="NCBI Taxonomy" id="93759"/>
    <lineage>
        <taxon>Eukaryota</taxon>
        <taxon>Viridiplantae</taxon>
        <taxon>Streptophyta</taxon>
        <taxon>Embryophyta</taxon>
        <taxon>Tracheophyta</taxon>
        <taxon>Spermatophyta</taxon>
        <taxon>Magnoliopsida</taxon>
        <taxon>eudicotyledons</taxon>
        <taxon>Gunneridae</taxon>
        <taxon>Pentapetalae</taxon>
        <taxon>rosids</taxon>
        <taxon>malvids</taxon>
        <taxon>Malvales</taxon>
        <taxon>Malvaceae</taxon>
        <taxon>Grewioideae</taxon>
        <taxon>Apeibeae</taxon>
        <taxon>Corchorus</taxon>
    </lineage>
</organism>
<evidence type="ECO:0000313" key="2">
    <source>
        <dbReference type="EMBL" id="OMP08129.1"/>
    </source>
</evidence>
<reference evidence="3" key="1">
    <citation type="submission" date="2013-09" db="EMBL/GenBank/DDBJ databases">
        <title>Corchorus olitorius genome sequencing.</title>
        <authorList>
            <person name="Alam M."/>
            <person name="Haque M.S."/>
            <person name="Islam M.S."/>
            <person name="Emdad E.M."/>
            <person name="Islam M.M."/>
            <person name="Ahmed B."/>
            <person name="Halim A."/>
            <person name="Hossen Q.M.M."/>
            <person name="Hossain M.Z."/>
            <person name="Ahmed R."/>
            <person name="Khan M.M."/>
            <person name="Islam R."/>
            <person name="Rashid M.M."/>
            <person name="Khan S.A."/>
            <person name="Rahman M.S."/>
            <person name="Alam M."/>
            <person name="Yahiya A.S."/>
            <person name="Khan M.S."/>
            <person name="Azam M.S."/>
            <person name="Haque T."/>
            <person name="Lashkar M.Z.H."/>
            <person name="Akhand A.I."/>
            <person name="Morshed G."/>
            <person name="Roy S."/>
            <person name="Uddin K.S."/>
            <person name="Rabeya T."/>
            <person name="Hossain A.S."/>
            <person name="Chowdhury A."/>
            <person name="Snigdha A.R."/>
            <person name="Mortoza M.S."/>
            <person name="Matin S.A."/>
            <person name="Hoque S.M.E."/>
            <person name="Islam M.K."/>
            <person name="Roy D.K."/>
            <person name="Haider R."/>
            <person name="Moosa M.M."/>
            <person name="Elias S.M."/>
            <person name="Hasan A.M."/>
            <person name="Jahan S."/>
            <person name="Shafiuddin M."/>
            <person name="Mahmood N."/>
            <person name="Shommy N.S."/>
        </authorList>
    </citation>
    <scope>NUCLEOTIDE SEQUENCE [LARGE SCALE GENOMIC DNA]</scope>
    <source>
        <strain evidence="3">cv. O-4</strain>
    </source>
</reference>
<dbReference type="GO" id="GO:0015031">
    <property type="term" value="P:protein transport"/>
    <property type="evidence" value="ECO:0007669"/>
    <property type="project" value="InterPro"/>
</dbReference>
<keyword evidence="3" id="KW-1185">Reference proteome</keyword>
<dbReference type="Gene3D" id="1.20.1260.60">
    <property type="entry name" value="Vacuolar protein sorting-associated protein Ist1"/>
    <property type="match status" value="1"/>
</dbReference>
<sequence>MADGEDIQPLACDDGLEWLRPSSCFKDESILAVDYPNDINEAVSSLIFASPRCADLPELPAIQKLLGVLWLEIKEKLSIKSVSDDAKYSLIDEIVRDHFHKPEILAIEYIPEMQKPGLQVG</sequence>